<dbReference type="InterPro" id="IPR003593">
    <property type="entry name" value="AAA+_ATPase"/>
</dbReference>
<dbReference type="InterPro" id="IPR027417">
    <property type="entry name" value="P-loop_NTPase"/>
</dbReference>
<keyword evidence="2" id="KW-0547">Nucleotide-binding</keyword>
<dbReference type="GO" id="GO:0016887">
    <property type="term" value="F:ATP hydrolysis activity"/>
    <property type="evidence" value="ECO:0007669"/>
    <property type="project" value="InterPro"/>
</dbReference>
<dbReference type="InterPro" id="IPR047641">
    <property type="entry name" value="ABC_transpr_MalK/UgpC-like"/>
</dbReference>
<keyword evidence="4" id="KW-1278">Translocase</keyword>
<dbReference type="SMART" id="SM00382">
    <property type="entry name" value="AAA"/>
    <property type="match status" value="1"/>
</dbReference>
<dbReference type="PANTHER" id="PTHR43875:SF15">
    <property type="entry name" value="TREHALOSE IMPORT ATP-BINDING PROTEIN SUGC"/>
    <property type="match status" value="1"/>
</dbReference>
<dbReference type="Pfam" id="PF00005">
    <property type="entry name" value="ABC_tran"/>
    <property type="match status" value="1"/>
</dbReference>
<dbReference type="GO" id="GO:0055052">
    <property type="term" value="C:ATP-binding cassette (ABC) transporter complex, substrate-binding subunit-containing"/>
    <property type="evidence" value="ECO:0007669"/>
    <property type="project" value="TreeGrafter"/>
</dbReference>
<dbReference type="PANTHER" id="PTHR43875">
    <property type="entry name" value="MALTODEXTRIN IMPORT ATP-BINDING PROTEIN MSMX"/>
    <property type="match status" value="1"/>
</dbReference>
<reference evidence="7" key="1">
    <citation type="submission" date="2020-10" db="EMBL/GenBank/DDBJ databases">
        <authorList>
            <person name="Gilroy R."/>
        </authorList>
    </citation>
    <scope>NUCLEOTIDE SEQUENCE</scope>
    <source>
        <strain evidence="7">10406</strain>
    </source>
</reference>
<evidence type="ECO:0000259" key="6">
    <source>
        <dbReference type="PROSITE" id="PS50893"/>
    </source>
</evidence>
<keyword evidence="1" id="KW-1003">Cell membrane</keyword>
<dbReference type="EMBL" id="DVOE01000025">
    <property type="protein sequence ID" value="HIU98555.1"/>
    <property type="molecule type" value="Genomic_DNA"/>
</dbReference>
<name>A0A9D1SWE7_9FIRM</name>
<accession>A0A9D1SWE7</accession>
<keyword evidence="5" id="KW-0472">Membrane</keyword>
<proteinExistence type="predicted"/>
<evidence type="ECO:0000256" key="4">
    <source>
        <dbReference type="ARBA" id="ARBA00022967"/>
    </source>
</evidence>
<evidence type="ECO:0000256" key="3">
    <source>
        <dbReference type="ARBA" id="ARBA00022840"/>
    </source>
</evidence>
<dbReference type="InterPro" id="IPR003439">
    <property type="entry name" value="ABC_transporter-like_ATP-bd"/>
</dbReference>
<feature type="domain" description="ABC transporter" evidence="6">
    <location>
        <begin position="2"/>
        <end position="232"/>
    </location>
</feature>
<sequence>MLELIGASAVHPYGARPFGAVDMTLPSGSVLAVTGPEASGKTTFLKMIAGAVEFEGKVLLGGTPVRGRRDGVVMVFDDGAVFPLRSALYNISYPLLIRGADKTEAREAAERAAEIMDITACLPFRAGALSPEERRRMSLARLFVRDAELLLADEPCRGLSRESAERVWAHLAPLLAAKAKEGKTVIYSTSDRREALSIADRVVVLGAGRVTGEGTPEELLSSPRDIRAAECLAPHYNRAKCTLSDENGVLKLDFADGLVLDISSLRDRIAEGAPREVYAGWYPDGGGEKLPALSGEESYMRPVVFAERTDAGAILTLEGGFRAARSREAKTADMRPTGNGLTLFSTASGRSVMKEKA</sequence>
<evidence type="ECO:0000313" key="8">
    <source>
        <dbReference type="Proteomes" id="UP000886857"/>
    </source>
</evidence>
<comment type="caution">
    <text evidence="7">The sequence shown here is derived from an EMBL/GenBank/DDBJ whole genome shotgun (WGS) entry which is preliminary data.</text>
</comment>
<gene>
    <name evidence="7" type="ORF">IAC73_01775</name>
</gene>
<dbReference type="Gene3D" id="3.40.50.300">
    <property type="entry name" value="P-loop containing nucleotide triphosphate hydrolases"/>
    <property type="match status" value="1"/>
</dbReference>
<dbReference type="PROSITE" id="PS50893">
    <property type="entry name" value="ABC_TRANSPORTER_2"/>
    <property type="match status" value="1"/>
</dbReference>
<reference evidence="7" key="2">
    <citation type="journal article" date="2021" name="PeerJ">
        <title>Extensive microbial diversity within the chicken gut microbiome revealed by metagenomics and culture.</title>
        <authorList>
            <person name="Gilroy R."/>
            <person name="Ravi A."/>
            <person name="Getino M."/>
            <person name="Pursley I."/>
            <person name="Horton D.L."/>
            <person name="Alikhan N.F."/>
            <person name="Baker D."/>
            <person name="Gharbi K."/>
            <person name="Hall N."/>
            <person name="Watson M."/>
            <person name="Adriaenssens E.M."/>
            <person name="Foster-Nyarko E."/>
            <person name="Jarju S."/>
            <person name="Secka A."/>
            <person name="Antonio M."/>
            <person name="Oren A."/>
            <person name="Chaudhuri R.R."/>
            <person name="La Ragione R."/>
            <person name="Hildebrand F."/>
            <person name="Pallen M.J."/>
        </authorList>
    </citation>
    <scope>NUCLEOTIDE SEQUENCE</scope>
    <source>
        <strain evidence="7">10406</strain>
    </source>
</reference>
<evidence type="ECO:0000313" key="7">
    <source>
        <dbReference type="EMBL" id="HIU98555.1"/>
    </source>
</evidence>
<dbReference type="Proteomes" id="UP000886857">
    <property type="component" value="Unassembled WGS sequence"/>
</dbReference>
<keyword evidence="3 7" id="KW-0067">ATP-binding</keyword>
<evidence type="ECO:0000256" key="1">
    <source>
        <dbReference type="ARBA" id="ARBA00022475"/>
    </source>
</evidence>
<evidence type="ECO:0000256" key="5">
    <source>
        <dbReference type="ARBA" id="ARBA00023136"/>
    </source>
</evidence>
<protein>
    <submittedName>
        <fullName evidence="7">ATP-binding cassette domain-containing protein</fullName>
    </submittedName>
</protein>
<dbReference type="SUPFAM" id="SSF52540">
    <property type="entry name" value="P-loop containing nucleoside triphosphate hydrolases"/>
    <property type="match status" value="1"/>
</dbReference>
<evidence type="ECO:0000256" key="2">
    <source>
        <dbReference type="ARBA" id="ARBA00022741"/>
    </source>
</evidence>
<organism evidence="7 8">
    <name type="scientific">Candidatus Limadaptatus stercoripullorum</name>
    <dbReference type="NCBI Taxonomy" id="2840846"/>
    <lineage>
        <taxon>Bacteria</taxon>
        <taxon>Bacillati</taxon>
        <taxon>Bacillota</taxon>
        <taxon>Clostridia</taxon>
        <taxon>Eubacteriales</taxon>
        <taxon>Candidatus Limadaptatus</taxon>
    </lineage>
</organism>
<dbReference type="AlphaFoldDB" id="A0A9D1SWE7"/>
<dbReference type="GO" id="GO:0005524">
    <property type="term" value="F:ATP binding"/>
    <property type="evidence" value="ECO:0007669"/>
    <property type="project" value="UniProtKB-KW"/>
</dbReference>